<dbReference type="PANTHER" id="PTHR22911:SF137">
    <property type="entry name" value="SOLUTE CARRIER FAMILY 35 MEMBER G2-RELATED"/>
    <property type="match status" value="1"/>
</dbReference>
<evidence type="ECO:0000256" key="2">
    <source>
        <dbReference type="SAM" id="Phobius"/>
    </source>
</evidence>
<dbReference type="AlphaFoldDB" id="A0AA97B9H0"/>
<feature type="transmembrane region" description="Helical" evidence="2">
    <location>
        <begin position="38"/>
        <end position="57"/>
    </location>
</feature>
<evidence type="ECO:0000313" key="4">
    <source>
        <dbReference type="EMBL" id="WOB42550.1"/>
    </source>
</evidence>
<evidence type="ECO:0000259" key="3">
    <source>
        <dbReference type="Pfam" id="PF00892"/>
    </source>
</evidence>
<feature type="transmembrane region" description="Helical" evidence="2">
    <location>
        <begin position="189"/>
        <end position="209"/>
    </location>
</feature>
<accession>A0AA97B9H0</accession>
<keyword evidence="2" id="KW-1133">Transmembrane helix</keyword>
<feature type="transmembrane region" description="Helical" evidence="2">
    <location>
        <begin position="155"/>
        <end position="177"/>
    </location>
</feature>
<feature type="transmembrane region" description="Helical" evidence="2">
    <location>
        <begin position="229"/>
        <end position="247"/>
    </location>
</feature>
<dbReference type="Pfam" id="PF00892">
    <property type="entry name" value="EamA"/>
    <property type="match status" value="2"/>
</dbReference>
<feature type="transmembrane region" description="Helical" evidence="2">
    <location>
        <begin position="101"/>
        <end position="119"/>
    </location>
</feature>
<gene>
    <name evidence="4" type="ORF">HNI00_04815</name>
</gene>
<reference evidence="4" key="1">
    <citation type="submission" date="2020-05" db="EMBL/GenBank/DDBJ databases">
        <authorList>
            <person name="Zhu T."/>
            <person name="Keshari N."/>
            <person name="Lu X."/>
        </authorList>
    </citation>
    <scope>NUCLEOTIDE SEQUENCE</scope>
    <source>
        <strain evidence="4">NK1-22</strain>
    </source>
</reference>
<dbReference type="InterPro" id="IPR037185">
    <property type="entry name" value="EmrE-like"/>
</dbReference>
<comment type="similarity">
    <text evidence="1">Belongs to the EamA transporter family.</text>
</comment>
<dbReference type="GO" id="GO:0016020">
    <property type="term" value="C:membrane"/>
    <property type="evidence" value="ECO:0007669"/>
    <property type="project" value="InterPro"/>
</dbReference>
<organism evidence="4">
    <name type="scientific">Thermoleptolyngbya oregonensis NK1-22</name>
    <dbReference type="NCBI Taxonomy" id="2547457"/>
    <lineage>
        <taxon>Bacteria</taxon>
        <taxon>Bacillati</taxon>
        <taxon>Cyanobacteriota</taxon>
        <taxon>Cyanophyceae</taxon>
        <taxon>Oculatellales</taxon>
        <taxon>Oculatellaceae</taxon>
        <taxon>Thermoleptolyngbya</taxon>
    </lineage>
</organism>
<dbReference type="SUPFAM" id="SSF103481">
    <property type="entry name" value="Multidrug resistance efflux transporter EmrE"/>
    <property type="match status" value="2"/>
</dbReference>
<feature type="transmembrane region" description="Helical" evidence="2">
    <location>
        <begin position="286"/>
        <end position="302"/>
    </location>
</feature>
<evidence type="ECO:0000256" key="1">
    <source>
        <dbReference type="ARBA" id="ARBA00007362"/>
    </source>
</evidence>
<sequence length="304" mass="31327">MTGLAAFRGELAALAAALIWAIASIAFTRLGRRLSPTALNVSKGLISIGLIGLTLGLRGVGLPAASGSAVWLLGLSGAIGIGLGDTAYFASLNCLGARRGLLLESLAPPLTALLALLVLQERLSGAAWLGIGLTVGGVAWVIVERSPDPGLPRDRPLRGLVFGLIAALSQASGAVLSRAALSTTDISPLWGTLIRLVAGLGVVLLWLLVKPPQFRSVGKEMGQLRSPRFLSIVAGTAFASTFLGIWLQQTALKFAPAGVAQSLLATSPLFVIPIAVALGDRVSLRAVLGVLVAIAGIWLLFWRG</sequence>
<dbReference type="EMBL" id="CP053540">
    <property type="protein sequence ID" value="WOB42550.1"/>
    <property type="molecule type" value="Genomic_DNA"/>
</dbReference>
<dbReference type="RefSeq" id="WP_316791155.1">
    <property type="nucleotide sequence ID" value="NZ_CP053540.1"/>
</dbReference>
<feature type="transmembrane region" description="Helical" evidence="2">
    <location>
        <begin position="125"/>
        <end position="143"/>
    </location>
</feature>
<keyword evidence="2" id="KW-0472">Membrane</keyword>
<feature type="domain" description="EamA" evidence="3">
    <location>
        <begin position="8"/>
        <end position="142"/>
    </location>
</feature>
<feature type="domain" description="EamA" evidence="3">
    <location>
        <begin position="158"/>
        <end position="301"/>
    </location>
</feature>
<feature type="transmembrane region" description="Helical" evidence="2">
    <location>
        <begin position="12"/>
        <end position="31"/>
    </location>
</feature>
<dbReference type="PANTHER" id="PTHR22911">
    <property type="entry name" value="ACYL-MALONYL CONDENSING ENZYME-RELATED"/>
    <property type="match status" value="1"/>
</dbReference>
<proteinExistence type="inferred from homology"/>
<feature type="transmembrane region" description="Helical" evidence="2">
    <location>
        <begin position="259"/>
        <end position="279"/>
    </location>
</feature>
<keyword evidence="2" id="KW-0812">Transmembrane</keyword>
<protein>
    <submittedName>
        <fullName evidence="4">DMT family transporter</fullName>
    </submittedName>
</protein>
<name>A0AA97B9H0_9CYAN</name>
<dbReference type="InterPro" id="IPR000620">
    <property type="entry name" value="EamA_dom"/>
</dbReference>
<dbReference type="KEGG" id="tog:HNI00_04815"/>
<feature type="transmembrane region" description="Helical" evidence="2">
    <location>
        <begin position="69"/>
        <end position="89"/>
    </location>
</feature>